<reference evidence="1" key="1">
    <citation type="submission" date="2018-05" db="EMBL/GenBank/DDBJ databases">
        <authorList>
            <person name="Lanie J.A."/>
            <person name="Ng W.-L."/>
            <person name="Kazmierczak K.M."/>
            <person name="Andrzejewski T.M."/>
            <person name="Davidsen T.M."/>
            <person name="Wayne K.J."/>
            <person name="Tettelin H."/>
            <person name="Glass J.I."/>
            <person name="Rusch D."/>
            <person name="Podicherti R."/>
            <person name="Tsui H.-C.T."/>
            <person name="Winkler M.E."/>
        </authorList>
    </citation>
    <scope>NUCLEOTIDE SEQUENCE</scope>
</reference>
<evidence type="ECO:0000313" key="1">
    <source>
        <dbReference type="EMBL" id="SVE05475.1"/>
    </source>
</evidence>
<gene>
    <name evidence="1" type="ORF">METZ01_LOCUS458329</name>
</gene>
<accession>A0A383AE68</accession>
<protein>
    <submittedName>
        <fullName evidence="1">Uncharacterized protein</fullName>
    </submittedName>
</protein>
<proteinExistence type="predicted"/>
<organism evidence="1">
    <name type="scientific">marine metagenome</name>
    <dbReference type="NCBI Taxonomy" id="408172"/>
    <lineage>
        <taxon>unclassified sequences</taxon>
        <taxon>metagenomes</taxon>
        <taxon>ecological metagenomes</taxon>
    </lineage>
</organism>
<name>A0A383AE68_9ZZZZ</name>
<dbReference type="AlphaFoldDB" id="A0A383AE68"/>
<feature type="non-terminal residue" evidence="1">
    <location>
        <position position="45"/>
    </location>
</feature>
<dbReference type="EMBL" id="UINC01191036">
    <property type="protein sequence ID" value="SVE05475.1"/>
    <property type="molecule type" value="Genomic_DNA"/>
</dbReference>
<sequence length="45" mass="4841">MLKTLLKVVAIVSVMFIGTVAKAADPIRIPVLNWSSQIVMANVMA</sequence>